<dbReference type="InterPro" id="IPR017853">
    <property type="entry name" value="GH"/>
</dbReference>
<name>A0A345ZT80_9HYPH</name>
<dbReference type="Proteomes" id="UP000254889">
    <property type="component" value="Chromosome"/>
</dbReference>
<sequence>MTARAFITGLAGLTISANERAFLREAAPWGLIVFKRNISTPEQLIDLTSAFRDVVGWEAPVLVDQEGGRVQRLGPPHWPAYPPGARYGELYDRDPASGLAAAKLAGHLIAADLRAVGIDVDCLPIADVPVSGGDPVIGDRAYGTEPGKVASIAAAVAQGLMAGGVLPVLKHLPGHGRATADSHHKLPVVDTDRGTLEATDFAAFRPLAGLPLGMTAHVVFSAIDPIDPATTSVTMVQQVIRGFIGFRGLLMSDDVSMNALSGSIAERSSASLAAGCDIVLHCNGKLDEMMQVASVAPLLSGDAARRADAALMARSAPEEFDIAAARKIFNEMIGGNAQERMTS</sequence>
<dbReference type="GO" id="GO:0005975">
    <property type="term" value="P:carbohydrate metabolic process"/>
    <property type="evidence" value="ECO:0007669"/>
    <property type="project" value="InterPro"/>
</dbReference>
<evidence type="ECO:0000256" key="2">
    <source>
        <dbReference type="ARBA" id="ARBA00005336"/>
    </source>
</evidence>
<evidence type="ECO:0000259" key="6">
    <source>
        <dbReference type="Pfam" id="PF00933"/>
    </source>
</evidence>
<dbReference type="Gene3D" id="3.20.20.300">
    <property type="entry name" value="Glycoside hydrolase, family 3, N-terminal domain"/>
    <property type="match status" value="1"/>
</dbReference>
<organism evidence="7 8">
    <name type="scientific">Pseudolabrys taiwanensis</name>
    <dbReference type="NCBI Taxonomy" id="331696"/>
    <lineage>
        <taxon>Bacteria</taxon>
        <taxon>Pseudomonadati</taxon>
        <taxon>Pseudomonadota</taxon>
        <taxon>Alphaproteobacteria</taxon>
        <taxon>Hyphomicrobiales</taxon>
        <taxon>Xanthobacteraceae</taxon>
        <taxon>Pseudolabrys</taxon>
    </lineage>
</organism>
<keyword evidence="4 7" id="KW-0378">Hydrolase</keyword>
<feature type="domain" description="Glycoside hydrolase family 3 N-terminal" evidence="6">
    <location>
        <begin position="16"/>
        <end position="295"/>
    </location>
</feature>
<evidence type="ECO:0000313" key="7">
    <source>
        <dbReference type="EMBL" id="AXK80127.1"/>
    </source>
</evidence>
<evidence type="ECO:0000256" key="5">
    <source>
        <dbReference type="ARBA" id="ARBA00023295"/>
    </source>
</evidence>
<evidence type="ECO:0000313" key="8">
    <source>
        <dbReference type="Proteomes" id="UP000254889"/>
    </source>
</evidence>
<proteinExistence type="inferred from homology"/>
<dbReference type="OrthoDB" id="9786661at2"/>
<protein>
    <recommendedName>
        <fullName evidence="3">beta-N-acetylhexosaminidase</fullName>
        <ecNumber evidence="3">3.2.1.52</ecNumber>
    </recommendedName>
</protein>
<dbReference type="Pfam" id="PF00933">
    <property type="entry name" value="Glyco_hydro_3"/>
    <property type="match status" value="1"/>
</dbReference>
<dbReference type="InterPro" id="IPR001764">
    <property type="entry name" value="Glyco_hydro_3_N"/>
</dbReference>
<dbReference type="PANTHER" id="PTHR30480">
    <property type="entry name" value="BETA-HEXOSAMINIDASE-RELATED"/>
    <property type="match status" value="1"/>
</dbReference>
<dbReference type="EC" id="3.2.1.52" evidence="3"/>
<dbReference type="RefSeq" id="WP_115689483.1">
    <property type="nucleotide sequence ID" value="NZ_CP031417.1"/>
</dbReference>
<dbReference type="InterPro" id="IPR050226">
    <property type="entry name" value="NagZ_Beta-hexosaminidase"/>
</dbReference>
<dbReference type="GO" id="GO:0004563">
    <property type="term" value="F:beta-N-acetylhexosaminidase activity"/>
    <property type="evidence" value="ECO:0007669"/>
    <property type="project" value="UniProtKB-EC"/>
</dbReference>
<comment type="similarity">
    <text evidence="2">Belongs to the glycosyl hydrolase 3 family.</text>
</comment>
<keyword evidence="8" id="KW-1185">Reference proteome</keyword>
<evidence type="ECO:0000256" key="3">
    <source>
        <dbReference type="ARBA" id="ARBA00012663"/>
    </source>
</evidence>
<gene>
    <name evidence="7" type="ORF">DW352_06100</name>
</gene>
<accession>A0A345ZT80</accession>
<dbReference type="InterPro" id="IPR036962">
    <property type="entry name" value="Glyco_hydro_3_N_sf"/>
</dbReference>
<dbReference type="EMBL" id="CP031417">
    <property type="protein sequence ID" value="AXK80127.1"/>
    <property type="molecule type" value="Genomic_DNA"/>
</dbReference>
<evidence type="ECO:0000256" key="4">
    <source>
        <dbReference type="ARBA" id="ARBA00022801"/>
    </source>
</evidence>
<reference evidence="7 8" key="1">
    <citation type="submission" date="2018-07" db="EMBL/GenBank/DDBJ databases">
        <authorList>
            <person name="Quirk P.G."/>
            <person name="Krulwich T.A."/>
        </authorList>
    </citation>
    <scope>NUCLEOTIDE SEQUENCE [LARGE SCALE GENOMIC DNA]</scope>
    <source>
        <strain evidence="7 8">CC-BB4</strain>
    </source>
</reference>
<dbReference type="SUPFAM" id="SSF51445">
    <property type="entry name" value="(Trans)glycosidases"/>
    <property type="match status" value="1"/>
</dbReference>
<dbReference type="NCBIfam" id="NF003740">
    <property type="entry name" value="PRK05337.1"/>
    <property type="match status" value="1"/>
</dbReference>
<comment type="catalytic activity">
    <reaction evidence="1">
        <text>Hydrolysis of terminal non-reducing N-acetyl-D-hexosamine residues in N-acetyl-beta-D-hexosaminides.</text>
        <dbReference type="EC" id="3.2.1.52"/>
    </reaction>
</comment>
<dbReference type="GO" id="GO:0009254">
    <property type="term" value="P:peptidoglycan turnover"/>
    <property type="evidence" value="ECO:0007669"/>
    <property type="project" value="TreeGrafter"/>
</dbReference>
<dbReference type="KEGG" id="ptaw:DW352_06100"/>
<evidence type="ECO:0000256" key="1">
    <source>
        <dbReference type="ARBA" id="ARBA00001231"/>
    </source>
</evidence>
<dbReference type="PANTHER" id="PTHR30480:SF13">
    <property type="entry name" value="BETA-HEXOSAMINIDASE"/>
    <property type="match status" value="1"/>
</dbReference>
<dbReference type="AlphaFoldDB" id="A0A345ZT80"/>
<keyword evidence="5 7" id="KW-0326">Glycosidase</keyword>